<accession>A0A3Q8S6D8</accession>
<feature type="domain" description="BIG2" evidence="4">
    <location>
        <begin position="196"/>
        <end position="263"/>
    </location>
</feature>
<gene>
    <name evidence="6" type="ORF">EEI45_00070</name>
</gene>
<evidence type="ECO:0000313" key="6">
    <source>
        <dbReference type="EMBL" id="AZK43425.1"/>
    </source>
</evidence>
<keyword evidence="2" id="KW-0964">Secreted</keyword>
<dbReference type="InterPro" id="IPR003343">
    <property type="entry name" value="Big_2"/>
</dbReference>
<dbReference type="AlphaFoldDB" id="A0A3Q8S6D8"/>
<dbReference type="GO" id="GO:0005576">
    <property type="term" value="C:extracellular region"/>
    <property type="evidence" value="ECO:0007669"/>
    <property type="project" value="UniProtKB-SubCell"/>
</dbReference>
<organism evidence="6 7">
    <name type="scientific">Erysipelothrix piscisicarius</name>
    <dbReference type="NCBI Taxonomy" id="2485784"/>
    <lineage>
        <taxon>Bacteria</taxon>
        <taxon>Bacillati</taxon>
        <taxon>Bacillota</taxon>
        <taxon>Erysipelotrichia</taxon>
        <taxon>Erysipelotrichales</taxon>
        <taxon>Erysipelotrichaceae</taxon>
        <taxon>Erysipelothrix</taxon>
    </lineage>
</organism>
<comment type="subcellular location">
    <subcellularLocation>
        <location evidence="1">Secreted</location>
    </subcellularLocation>
</comment>
<dbReference type="SUPFAM" id="SSF49373">
    <property type="entry name" value="Invasin/intimin cell-adhesion fragments"/>
    <property type="match status" value="1"/>
</dbReference>
<sequence length="383" mass="40414">MIRLENTSGSVESGERAVLVMDYVVDETPATAIGKLGKINDFMPFYSFDAGTVGVIGSRVGANLEIAEIKGLVFLDANKNGIMDGSEVGLGSKPVELLKKDTNGAYVSVKTMNTNADGTYAFGDLGNGDYQVNFNGVLGSNQMFTLKGQGNDGMKDSDVDVKGPNAGLVSSIDPTSTQSGQITVGVIDYDLTQLTVKFDKSSETVKAKKEIDLATTITPDFFNSIKESMTFTSSKESVAIVSSTGRVTGQAVGTADITVTVTDIYGNTASDTIQVTVTSNTPPVLTLQKIVADVEINTSVNLSDYIASVTDNEDGPIDPSNVVITPSTLDTSVLGAIQNVEYSVKDRDDNEVKQTIKFTTVDTLAPTIGSETLNAVNINNSSR</sequence>
<evidence type="ECO:0000256" key="1">
    <source>
        <dbReference type="ARBA" id="ARBA00004613"/>
    </source>
</evidence>
<dbReference type="Pfam" id="PF17210">
    <property type="entry name" value="SdrD_B"/>
    <property type="match status" value="1"/>
</dbReference>
<proteinExistence type="predicted"/>
<dbReference type="InterPro" id="IPR033764">
    <property type="entry name" value="Sdr_B"/>
</dbReference>
<protein>
    <recommendedName>
        <fullName evidence="8">DUF5011 domain-containing protein</fullName>
    </recommendedName>
</protein>
<keyword evidence="3" id="KW-0732">Signal</keyword>
<evidence type="ECO:0000313" key="7">
    <source>
        <dbReference type="Proteomes" id="UP000278804"/>
    </source>
</evidence>
<dbReference type="SUPFAM" id="SSF117074">
    <property type="entry name" value="Hypothetical protein PA1324"/>
    <property type="match status" value="1"/>
</dbReference>
<dbReference type="Pfam" id="PF02368">
    <property type="entry name" value="Big_2"/>
    <property type="match status" value="1"/>
</dbReference>
<keyword evidence="7" id="KW-1185">Reference proteome</keyword>
<dbReference type="InterPro" id="IPR013783">
    <property type="entry name" value="Ig-like_fold"/>
</dbReference>
<name>A0A3Q8S6D8_9FIRM</name>
<evidence type="ECO:0000259" key="5">
    <source>
        <dbReference type="Pfam" id="PF17210"/>
    </source>
</evidence>
<evidence type="ECO:0000259" key="4">
    <source>
        <dbReference type="Pfam" id="PF02368"/>
    </source>
</evidence>
<reference evidence="6 7" key="1">
    <citation type="journal article" date="2020" name="Int. J. Syst. Evol. Microbiol.">
        <title>Description of Erysipelothrix piscisicarius sp. nov., an emergent fish pathogen, and assessment of virulence using a tiger barb (Puntigrus tetrazona) infection model.</title>
        <authorList>
            <person name="Pomaranski E.K."/>
            <person name="Griffin M.J."/>
            <person name="Camus A.C."/>
            <person name="Armwood A.R."/>
            <person name="Shelley J."/>
            <person name="Waldbieser G.C."/>
            <person name="LaFrentz B.R."/>
            <person name="Garcia J.C."/>
            <person name="Yanong R."/>
            <person name="Soto E."/>
        </authorList>
    </citation>
    <scope>NUCLEOTIDE SEQUENCE [LARGE SCALE GENOMIC DNA]</scope>
    <source>
        <strain evidence="6 7">15TAL0474</strain>
    </source>
</reference>
<dbReference type="Gene3D" id="2.60.40.1080">
    <property type="match status" value="1"/>
</dbReference>
<evidence type="ECO:0008006" key="8">
    <source>
        <dbReference type="Google" id="ProtNLM"/>
    </source>
</evidence>
<evidence type="ECO:0000256" key="2">
    <source>
        <dbReference type="ARBA" id="ARBA00022525"/>
    </source>
</evidence>
<dbReference type="Gene3D" id="2.60.40.10">
    <property type="entry name" value="Immunoglobulins"/>
    <property type="match status" value="2"/>
</dbReference>
<evidence type="ECO:0000256" key="3">
    <source>
        <dbReference type="ARBA" id="ARBA00022729"/>
    </source>
</evidence>
<dbReference type="EMBL" id="CP034234">
    <property type="protein sequence ID" value="AZK43425.1"/>
    <property type="molecule type" value="Genomic_DNA"/>
</dbReference>
<feature type="domain" description="SD-repeat containing protein B" evidence="5">
    <location>
        <begin position="71"/>
        <end position="162"/>
    </location>
</feature>
<dbReference type="RefSeq" id="WP_125163652.1">
    <property type="nucleotide sequence ID" value="NZ_CP034234.1"/>
</dbReference>
<dbReference type="Proteomes" id="UP000278804">
    <property type="component" value="Chromosome"/>
</dbReference>
<dbReference type="KEGG" id="eri:EEI45_00070"/>
<dbReference type="InterPro" id="IPR008964">
    <property type="entry name" value="Invasin/intimin_cell_adhesion"/>
</dbReference>